<dbReference type="PROSITE" id="PS51257">
    <property type="entry name" value="PROKAR_LIPOPROTEIN"/>
    <property type="match status" value="1"/>
</dbReference>
<evidence type="ECO:0000259" key="2">
    <source>
        <dbReference type="Pfam" id="PF12697"/>
    </source>
</evidence>
<feature type="domain" description="AB hydrolase-1" evidence="2">
    <location>
        <begin position="89"/>
        <end position="265"/>
    </location>
</feature>
<keyword evidence="3" id="KW-0378">Hydrolase</keyword>
<dbReference type="EMBL" id="FOSF01000032">
    <property type="protein sequence ID" value="SFK16836.1"/>
    <property type="molecule type" value="Genomic_DNA"/>
</dbReference>
<dbReference type="PANTHER" id="PTHR43194">
    <property type="entry name" value="HYDROLASE ALPHA/BETA FOLD FAMILY"/>
    <property type="match status" value="1"/>
</dbReference>
<dbReference type="InterPro" id="IPR050228">
    <property type="entry name" value="Carboxylesterase_BioH"/>
</dbReference>
<dbReference type="Proteomes" id="UP000243374">
    <property type="component" value="Unassembled WGS sequence"/>
</dbReference>
<name>A0A662ZBS6_9GAMM</name>
<keyword evidence="4" id="KW-1185">Reference proteome</keyword>
<dbReference type="Gene3D" id="3.40.50.1820">
    <property type="entry name" value="alpha/beta hydrolase"/>
    <property type="match status" value="1"/>
</dbReference>
<dbReference type="Pfam" id="PF12697">
    <property type="entry name" value="Abhydrolase_6"/>
    <property type="match status" value="1"/>
</dbReference>
<sequence length="374" mass="41666">MVMIMKIRKTFCFNTLLLSCLLSIHAGESAATPITIDEQGSFTVGGSYKQHTGTWSQENFISENGQRAYGDFAYVEYQKPVNAKKHPLVFQHGGAQSKRTWESGPDGREGFNTMFVRAGYSVYLVDQPRSGESNLSTKAVTPDTPWAANPMYGDKTLYVLSRIGHFDDSGKPVPNAQFPEGEKYYQAFQQSWTIGSGPLDNDLNAEVLSELVKQQKDGAILVTHSMGGTIGWRTAIRTDKVKAIIAYEPGGTPFIFPENDMPKITEAKFKALSATAMGVPMDDFMKLTKIPVVLYYGDYIKVGSDNVGEDKWGTEYEMAKQFVETINRHGGDATLIHLPDIGIKGNSHFLMQEKNNREIFELTLDWLQKKGLDK</sequence>
<dbReference type="InterPro" id="IPR000073">
    <property type="entry name" value="AB_hydrolase_1"/>
</dbReference>
<keyword evidence="1" id="KW-0732">Signal</keyword>
<evidence type="ECO:0000256" key="1">
    <source>
        <dbReference type="SAM" id="SignalP"/>
    </source>
</evidence>
<organism evidence="3 4">
    <name type="scientific">Succinivibrio dextrinosolvens</name>
    <dbReference type="NCBI Taxonomy" id="83771"/>
    <lineage>
        <taxon>Bacteria</taxon>
        <taxon>Pseudomonadati</taxon>
        <taxon>Pseudomonadota</taxon>
        <taxon>Gammaproteobacteria</taxon>
        <taxon>Aeromonadales</taxon>
        <taxon>Succinivibrionaceae</taxon>
        <taxon>Succinivibrio</taxon>
    </lineage>
</organism>
<feature type="signal peptide" evidence="1">
    <location>
        <begin position="1"/>
        <end position="30"/>
    </location>
</feature>
<protein>
    <submittedName>
        <fullName evidence="3">Alpha/beta hydrolase family protein</fullName>
    </submittedName>
</protein>
<dbReference type="AlphaFoldDB" id="A0A662ZBS6"/>
<accession>A0A662ZBS6</accession>
<evidence type="ECO:0000313" key="3">
    <source>
        <dbReference type="EMBL" id="SFK16836.1"/>
    </source>
</evidence>
<feature type="chain" id="PRO_5024845615" evidence="1">
    <location>
        <begin position="31"/>
        <end position="374"/>
    </location>
</feature>
<proteinExistence type="predicted"/>
<dbReference type="InterPro" id="IPR029058">
    <property type="entry name" value="AB_hydrolase_fold"/>
</dbReference>
<evidence type="ECO:0000313" key="4">
    <source>
        <dbReference type="Proteomes" id="UP000243374"/>
    </source>
</evidence>
<dbReference type="SUPFAM" id="SSF53474">
    <property type="entry name" value="alpha/beta-Hydrolases"/>
    <property type="match status" value="1"/>
</dbReference>
<dbReference type="GO" id="GO:0016787">
    <property type="term" value="F:hydrolase activity"/>
    <property type="evidence" value="ECO:0007669"/>
    <property type="project" value="UniProtKB-KW"/>
</dbReference>
<dbReference type="CDD" id="cd12810">
    <property type="entry name" value="Esterase_713_like-3"/>
    <property type="match status" value="1"/>
</dbReference>
<reference evidence="3 4" key="1">
    <citation type="submission" date="2016-10" db="EMBL/GenBank/DDBJ databases">
        <authorList>
            <person name="Varghese N."/>
            <person name="Submissions S."/>
        </authorList>
    </citation>
    <scope>NUCLEOTIDE SEQUENCE [LARGE SCALE GENOMIC DNA]</scope>
    <source>
        <strain evidence="3 4">22B</strain>
    </source>
</reference>
<dbReference type="PANTHER" id="PTHR43194:SF4">
    <property type="entry name" value="AB HYDROLASE-1 DOMAIN-CONTAINING PROTEIN"/>
    <property type="match status" value="1"/>
</dbReference>
<gene>
    <name evidence="3" type="ORF">SAMN04487865_103212</name>
</gene>